<dbReference type="InterPro" id="IPR014729">
    <property type="entry name" value="Rossmann-like_a/b/a_fold"/>
</dbReference>
<dbReference type="PANTHER" id="PTHR46268">
    <property type="entry name" value="STRESS RESPONSE PROTEIN NHAX"/>
    <property type="match status" value="1"/>
</dbReference>
<dbReference type="Pfam" id="PF00582">
    <property type="entry name" value="Usp"/>
    <property type="match status" value="1"/>
</dbReference>
<evidence type="ECO:0000259" key="2">
    <source>
        <dbReference type="Pfam" id="PF00582"/>
    </source>
</evidence>
<dbReference type="AlphaFoldDB" id="A0A1S8B1B1"/>
<dbReference type="InterPro" id="IPR006015">
    <property type="entry name" value="Universal_stress_UspA"/>
</dbReference>
<dbReference type="EMBL" id="LWLN01000001">
    <property type="protein sequence ID" value="OLZ42636.1"/>
    <property type="molecule type" value="Genomic_DNA"/>
</dbReference>
<dbReference type="STRING" id="301967.A6E15_05545"/>
<evidence type="ECO:0000313" key="4">
    <source>
        <dbReference type="Proteomes" id="UP000189370"/>
    </source>
</evidence>
<dbReference type="InterPro" id="IPR006016">
    <property type="entry name" value="UspA"/>
</dbReference>
<protein>
    <submittedName>
        <fullName evidence="3">Universal stress protein UspA</fullName>
    </submittedName>
</protein>
<dbReference type="OrthoDB" id="105697at2157"/>
<dbReference type="Proteomes" id="UP000189370">
    <property type="component" value="Unassembled WGS sequence"/>
</dbReference>
<dbReference type="PANTHER" id="PTHR46268:SF24">
    <property type="entry name" value="UNIVERSAL STRESS PROTEIN"/>
    <property type="match status" value="1"/>
</dbReference>
<accession>A0A1S8B1B1</accession>
<keyword evidence="4" id="KW-1185">Reference proteome</keyword>
<evidence type="ECO:0000256" key="1">
    <source>
        <dbReference type="ARBA" id="ARBA00008791"/>
    </source>
</evidence>
<proteinExistence type="inferred from homology"/>
<feature type="domain" description="UspA" evidence="2">
    <location>
        <begin position="3"/>
        <end position="134"/>
    </location>
</feature>
<dbReference type="RefSeq" id="WP_076148198.1">
    <property type="nucleotide sequence ID" value="NZ_LWLN01000001.1"/>
</dbReference>
<organism evidence="3 4">
    <name type="scientific">Natrinema saccharevitans</name>
    <dbReference type="NCBI Taxonomy" id="301967"/>
    <lineage>
        <taxon>Archaea</taxon>
        <taxon>Methanobacteriati</taxon>
        <taxon>Methanobacteriota</taxon>
        <taxon>Stenosarchaea group</taxon>
        <taxon>Halobacteria</taxon>
        <taxon>Halobacteriales</taxon>
        <taxon>Natrialbaceae</taxon>
        <taxon>Natrinema</taxon>
    </lineage>
</organism>
<sequence length="134" mass="14737">MVRVLVPIDGSQQATAALTEAFELFPDAKIHVVHVVQVTRIPSDPGTSPYEYAREKGETILQEAKTIAAESDRTIETSMTEGHVARTILRYIEDRDIEYVVMGSRGRSGVSRVLLGSVAETVTRRSPVSVVIVR</sequence>
<dbReference type="SUPFAM" id="SSF52402">
    <property type="entry name" value="Adenine nucleotide alpha hydrolases-like"/>
    <property type="match status" value="1"/>
</dbReference>
<comment type="caution">
    <text evidence="3">The sequence shown here is derived from an EMBL/GenBank/DDBJ whole genome shotgun (WGS) entry which is preliminary data.</text>
</comment>
<dbReference type="CDD" id="cd00293">
    <property type="entry name" value="USP-like"/>
    <property type="match status" value="1"/>
</dbReference>
<dbReference type="PRINTS" id="PR01438">
    <property type="entry name" value="UNVRSLSTRESS"/>
</dbReference>
<evidence type="ECO:0000313" key="3">
    <source>
        <dbReference type="EMBL" id="OLZ42636.1"/>
    </source>
</evidence>
<dbReference type="Gene3D" id="3.40.50.620">
    <property type="entry name" value="HUPs"/>
    <property type="match status" value="1"/>
</dbReference>
<gene>
    <name evidence="3" type="ORF">A6E15_05545</name>
</gene>
<comment type="similarity">
    <text evidence="1">Belongs to the universal stress protein A family.</text>
</comment>
<name>A0A1S8B1B1_9EURY</name>
<reference evidence="4" key="1">
    <citation type="submission" date="2016-04" db="EMBL/GenBank/DDBJ databases">
        <authorList>
            <person name="Chen S.-C."/>
            <person name="Lai M.-C."/>
        </authorList>
    </citation>
    <scope>NUCLEOTIDE SEQUENCE [LARGE SCALE GENOMIC DNA]</scope>
    <source>
        <strain evidence="4">AB14</strain>
    </source>
</reference>